<dbReference type="AlphaFoldDB" id="A0A0E2HMY9"/>
<gene>
    <name evidence="11" type="ORF">HMPREF1090_02919</name>
</gene>
<dbReference type="NCBIfam" id="TIGR01726">
    <property type="entry name" value="HEQRo_perm_3TM"/>
    <property type="match status" value="1"/>
</dbReference>
<dbReference type="PROSITE" id="PS50928">
    <property type="entry name" value="ABC_TM1"/>
    <property type="match status" value="1"/>
</dbReference>
<feature type="transmembrane region" description="Helical" evidence="9">
    <location>
        <begin position="99"/>
        <end position="118"/>
    </location>
</feature>
<accession>A0A0E2HMY9</accession>
<keyword evidence="4" id="KW-1003">Cell membrane</keyword>
<feature type="transmembrane region" description="Helical" evidence="9">
    <location>
        <begin position="69"/>
        <end position="93"/>
    </location>
</feature>
<evidence type="ECO:0000313" key="12">
    <source>
        <dbReference type="Proteomes" id="UP000013085"/>
    </source>
</evidence>
<feature type="transmembrane region" description="Helical" evidence="9">
    <location>
        <begin position="200"/>
        <end position="221"/>
    </location>
</feature>
<comment type="similarity">
    <text evidence="2">Belongs to the binding-protein-dependent transport system permease family. HisMQ subfamily.</text>
</comment>
<dbReference type="PANTHER" id="PTHR30614">
    <property type="entry name" value="MEMBRANE COMPONENT OF AMINO ACID ABC TRANSPORTER"/>
    <property type="match status" value="1"/>
</dbReference>
<evidence type="ECO:0000256" key="3">
    <source>
        <dbReference type="ARBA" id="ARBA00022448"/>
    </source>
</evidence>
<dbReference type="InterPro" id="IPR043429">
    <property type="entry name" value="ArtM/GltK/GlnP/TcyL/YhdX-like"/>
</dbReference>
<keyword evidence="3 9" id="KW-0813">Transport</keyword>
<evidence type="ECO:0000256" key="6">
    <source>
        <dbReference type="ARBA" id="ARBA00022970"/>
    </source>
</evidence>
<keyword evidence="8 9" id="KW-0472">Membrane</keyword>
<dbReference type="PATRIC" id="fig|999408.3.peg.3156"/>
<proteinExistence type="inferred from homology"/>
<evidence type="ECO:0000256" key="8">
    <source>
        <dbReference type="ARBA" id="ARBA00023136"/>
    </source>
</evidence>
<dbReference type="Proteomes" id="UP000013085">
    <property type="component" value="Unassembled WGS sequence"/>
</dbReference>
<keyword evidence="5 9" id="KW-0812">Transmembrane</keyword>
<evidence type="ECO:0000259" key="10">
    <source>
        <dbReference type="PROSITE" id="PS50928"/>
    </source>
</evidence>
<feature type="transmembrane region" description="Helical" evidence="9">
    <location>
        <begin position="28"/>
        <end position="48"/>
    </location>
</feature>
<evidence type="ECO:0000256" key="5">
    <source>
        <dbReference type="ARBA" id="ARBA00022692"/>
    </source>
</evidence>
<keyword evidence="6" id="KW-0029">Amino-acid transport</keyword>
<evidence type="ECO:0000256" key="9">
    <source>
        <dbReference type="RuleBase" id="RU363032"/>
    </source>
</evidence>
<dbReference type="SUPFAM" id="SSF161098">
    <property type="entry name" value="MetI-like"/>
    <property type="match status" value="1"/>
</dbReference>
<dbReference type="GO" id="GO:0006865">
    <property type="term" value="P:amino acid transport"/>
    <property type="evidence" value="ECO:0007669"/>
    <property type="project" value="UniProtKB-KW"/>
</dbReference>
<dbReference type="CDD" id="cd06261">
    <property type="entry name" value="TM_PBP2"/>
    <property type="match status" value="1"/>
</dbReference>
<evidence type="ECO:0000256" key="7">
    <source>
        <dbReference type="ARBA" id="ARBA00022989"/>
    </source>
</evidence>
<name>A0A0E2HMY9_9FIRM</name>
<evidence type="ECO:0000256" key="1">
    <source>
        <dbReference type="ARBA" id="ARBA00004651"/>
    </source>
</evidence>
<reference evidence="11 12" key="1">
    <citation type="submission" date="2013-01" db="EMBL/GenBank/DDBJ databases">
        <title>The Genome Sequence of Clostridium clostridioforme 90A8.</title>
        <authorList>
            <consortium name="The Broad Institute Genome Sequencing Platform"/>
            <person name="Earl A."/>
            <person name="Ward D."/>
            <person name="Feldgarden M."/>
            <person name="Gevers D."/>
            <person name="Courvalin P."/>
            <person name="Lambert T."/>
            <person name="Walker B."/>
            <person name="Young S.K."/>
            <person name="Zeng Q."/>
            <person name="Gargeya S."/>
            <person name="Fitzgerald M."/>
            <person name="Haas B."/>
            <person name="Abouelleil A."/>
            <person name="Alvarado L."/>
            <person name="Arachchi H.M."/>
            <person name="Berlin A.M."/>
            <person name="Chapman S.B."/>
            <person name="Dewar J."/>
            <person name="Goldberg J."/>
            <person name="Griggs A."/>
            <person name="Gujja S."/>
            <person name="Hansen M."/>
            <person name="Howarth C."/>
            <person name="Imamovic A."/>
            <person name="Larimer J."/>
            <person name="McCowan C."/>
            <person name="Murphy C."/>
            <person name="Neiman D."/>
            <person name="Pearson M."/>
            <person name="Priest M."/>
            <person name="Roberts A."/>
            <person name="Saif S."/>
            <person name="Shea T."/>
            <person name="Sisk P."/>
            <person name="Sykes S."/>
            <person name="Wortman J."/>
            <person name="Nusbaum C."/>
            <person name="Birren B."/>
        </authorList>
    </citation>
    <scope>NUCLEOTIDE SEQUENCE [LARGE SCALE GENOMIC DNA]</scope>
    <source>
        <strain evidence="11 12">90A8</strain>
    </source>
</reference>
<dbReference type="Gene3D" id="1.10.3720.10">
    <property type="entry name" value="MetI-like"/>
    <property type="match status" value="1"/>
</dbReference>
<dbReference type="GO" id="GO:0043190">
    <property type="term" value="C:ATP-binding cassette (ABC) transporter complex"/>
    <property type="evidence" value="ECO:0007669"/>
    <property type="project" value="InterPro"/>
</dbReference>
<organism evidence="11 12">
    <name type="scientific">[Clostridium] clostridioforme 90A8</name>
    <dbReference type="NCBI Taxonomy" id="999408"/>
    <lineage>
        <taxon>Bacteria</taxon>
        <taxon>Bacillati</taxon>
        <taxon>Bacillota</taxon>
        <taxon>Clostridia</taxon>
        <taxon>Lachnospirales</taxon>
        <taxon>Lachnospiraceae</taxon>
        <taxon>Enterocloster</taxon>
    </lineage>
</organism>
<evidence type="ECO:0000256" key="4">
    <source>
        <dbReference type="ARBA" id="ARBA00022475"/>
    </source>
</evidence>
<dbReference type="FunFam" id="1.10.3720.10:FF:000033">
    <property type="entry name" value="Polar amino acid ABC transporter permease"/>
    <property type="match status" value="1"/>
</dbReference>
<protein>
    <submittedName>
        <fullName evidence="11">His/Glu/Gln/Arg/opine family amino ABC transporter, permease, 3-TM region</fullName>
    </submittedName>
</protein>
<dbReference type="InterPro" id="IPR000515">
    <property type="entry name" value="MetI-like"/>
</dbReference>
<dbReference type="GO" id="GO:0022857">
    <property type="term" value="F:transmembrane transporter activity"/>
    <property type="evidence" value="ECO:0007669"/>
    <property type="project" value="InterPro"/>
</dbReference>
<evidence type="ECO:0000256" key="2">
    <source>
        <dbReference type="ARBA" id="ARBA00010072"/>
    </source>
</evidence>
<comment type="subcellular location">
    <subcellularLocation>
        <location evidence="1 9">Cell membrane</location>
        <topology evidence="1 9">Multi-pass membrane protein</topology>
    </subcellularLocation>
</comment>
<evidence type="ECO:0000313" key="11">
    <source>
        <dbReference type="EMBL" id="ENZ13414.1"/>
    </source>
</evidence>
<dbReference type="EMBL" id="AGYR01000033">
    <property type="protein sequence ID" value="ENZ13414.1"/>
    <property type="molecule type" value="Genomic_DNA"/>
</dbReference>
<keyword evidence="7 9" id="KW-1133">Transmembrane helix</keyword>
<dbReference type="RefSeq" id="WP_002596046.1">
    <property type="nucleotide sequence ID" value="NZ_KB851022.1"/>
</dbReference>
<dbReference type="Pfam" id="PF00528">
    <property type="entry name" value="BPD_transp_1"/>
    <property type="match status" value="1"/>
</dbReference>
<feature type="domain" description="ABC transmembrane type-1" evidence="10">
    <location>
        <begin position="26"/>
        <end position="218"/>
    </location>
</feature>
<dbReference type="HOGENOM" id="CLU_019602_1_1_9"/>
<comment type="caution">
    <text evidence="11">The sequence shown here is derived from an EMBL/GenBank/DDBJ whole genome shotgun (WGS) entry which is preliminary data.</text>
</comment>
<sequence>MWKTFTDAFYLNFVADNRWKYLTEGLKTTLIITFFACLMGIVLGFLVGMIRSTYEKTHKLKVLNAICKVYLTVIRGTPVVVQLLIIYFVVFGSVRVDKVIVAILAFGVNSGAYVAEIFRSGIMSIDPGQMEAGRSLGFNYAQSMWYIIMPQAFKTVLPTLCNEFISLLKETSVSGYIAIQDLTKGGDIIRSRTYSAFMPLIAVAIIYLIIVMIFTKLIQILERRLRQNER</sequence>
<dbReference type="PANTHER" id="PTHR30614:SF20">
    <property type="entry name" value="GLUTAMINE TRANSPORT SYSTEM PERMEASE PROTEIN GLNP"/>
    <property type="match status" value="1"/>
</dbReference>
<dbReference type="InterPro" id="IPR035906">
    <property type="entry name" value="MetI-like_sf"/>
</dbReference>
<dbReference type="InterPro" id="IPR010065">
    <property type="entry name" value="AA_ABC_transptr_permease_3TM"/>
</dbReference>